<gene>
    <name evidence="2" type="ORF">NKR23_g9139</name>
</gene>
<dbReference type="CDD" id="cd08948">
    <property type="entry name" value="5beta-POR_like_SDR_a"/>
    <property type="match status" value="1"/>
</dbReference>
<reference evidence="2" key="1">
    <citation type="submission" date="2022-07" db="EMBL/GenBank/DDBJ databases">
        <title>Fungi with potential for degradation of polypropylene.</title>
        <authorList>
            <person name="Gostincar C."/>
        </authorList>
    </citation>
    <scope>NUCLEOTIDE SEQUENCE</scope>
    <source>
        <strain evidence="2">EXF-13308</strain>
    </source>
</reference>
<dbReference type="PANTHER" id="PTHR32487:SF8">
    <property type="entry name" value="NAD-DEPENDENT EPIMERASE_DEHYDRATASE DOMAIN-CONTAINING PROTEIN"/>
    <property type="match status" value="1"/>
</dbReference>
<keyword evidence="3" id="KW-1185">Reference proteome</keyword>
<dbReference type="Gene3D" id="3.40.50.720">
    <property type="entry name" value="NAD(P)-binding Rossmann-like Domain"/>
    <property type="match status" value="1"/>
</dbReference>
<dbReference type="SUPFAM" id="SSF51735">
    <property type="entry name" value="NAD(P)-binding Rossmann-fold domains"/>
    <property type="match status" value="1"/>
</dbReference>
<dbReference type="AlphaFoldDB" id="A0AA38RRD5"/>
<organism evidence="2 3">
    <name type="scientific">Pleurostoma richardsiae</name>
    <dbReference type="NCBI Taxonomy" id="41990"/>
    <lineage>
        <taxon>Eukaryota</taxon>
        <taxon>Fungi</taxon>
        <taxon>Dikarya</taxon>
        <taxon>Ascomycota</taxon>
        <taxon>Pezizomycotina</taxon>
        <taxon>Sordariomycetes</taxon>
        <taxon>Sordariomycetidae</taxon>
        <taxon>Calosphaeriales</taxon>
        <taxon>Pleurostomataceae</taxon>
        <taxon>Pleurostoma</taxon>
    </lineage>
</organism>
<sequence>MASEASAENRTALIFGASGITGWAVIREALRYPSPVAFKQVIGLTNRPLDRSKLLLPSDDRLTLASGIDLTKNIAEVAAKLDTINGIGDVTDVFFAAYIQPPGTSDFEGYDVLKEINVRILETAVQAVEHVSPRLRFWSLQTGGKSYGFVHALQIGFPKVPCRESDPRIPQPYEDQVFYYSQFDALKKLSTGKAWRFAEIRPDLVAWKIGFVPGGKNAMNFAQALGIFLSFYADRERTTAGERAQVQFPGTAASYNARYTEIGQRTLGRAHIFASGLIDEPSGAVYNVGDSPLTTGATWKEKWSQVCDYFGLRGVGPEKAGAEKLSVSAYMAQHRADWEEFEKKHGLRPGTVEGSSWEFLEVLLSLAAFDRQYDLSKFAETGFREREDIVQNYVDAFELMKAARFIP</sequence>
<dbReference type="InterPro" id="IPR036291">
    <property type="entry name" value="NAD(P)-bd_dom_sf"/>
</dbReference>
<dbReference type="EMBL" id="JANBVO010000034">
    <property type="protein sequence ID" value="KAJ9137542.1"/>
    <property type="molecule type" value="Genomic_DNA"/>
</dbReference>
<dbReference type="Pfam" id="PF22917">
    <property type="entry name" value="PRISE"/>
    <property type="match status" value="1"/>
</dbReference>
<dbReference type="InterPro" id="IPR055222">
    <property type="entry name" value="PRISE-like_Rossmann-fold"/>
</dbReference>
<name>A0AA38RRD5_9PEZI</name>
<accession>A0AA38RRD5</accession>
<evidence type="ECO:0000259" key="1">
    <source>
        <dbReference type="Pfam" id="PF22917"/>
    </source>
</evidence>
<evidence type="ECO:0000313" key="2">
    <source>
        <dbReference type="EMBL" id="KAJ9137542.1"/>
    </source>
</evidence>
<proteinExistence type="predicted"/>
<dbReference type="Proteomes" id="UP001174694">
    <property type="component" value="Unassembled WGS sequence"/>
</dbReference>
<dbReference type="PANTHER" id="PTHR32487">
    <property type="entry name" value="3-OXO-DELTA(4,5)-STEROID 5-BETA-REDUCTASE"/>
    <property type="match status" value="1"/>
</dbReference>
<protein>
    <submittedName>
        <fullName evidence="2">3-oxo-Delta(4,5)-steroid 5-beta-reductase protein</fullName>
    </submittedName>
</protein>
<comment type="caution">
    <text evidence="2">The sequence shown here is derived from an EMBL/GenBank/DDBJ whole genome shotgun (WGS) entry which is preliminary data.</text>
</comment>
<evidence type="ECO:0000313" key="3">
    <source>
        <dbReference type="Proteomes" id="UP001174694"/>
    </source>
</evidence>
<feature type="domain" description="PRISE-like Rossmann-fold" evidence="1">
    <location>
        <begin position="12"/>
        <end position="407"/>
    </location>
</feature>